<keyword evidence="5" id="KW-0813">Transport</keyword>
<comment type="caution">
    <text evidence="14">The sequence shown here is derived from an EMBL/GenBank/DDBJ whole genome shotgun (WGS) entry which is preliminary data.</text>
</comment>
<comment type="catalytic activity">
    <reaction evidence="11">
        <text>a 1,2-diacyl-sn-glycero-3-phosphoethanolamine(in) = a 1,2-diacyl-sn-glycero-3-phosphoethanolamine(out)</text>
        <dbReference type="Rhea" id="RHEA:38895"/>
        <dbReference type="ChEBI" id="CHEBI:64612"/>
    </reaction>
</comment>
<proteinExistence type="inferred from homology"/>
<dbReference type="GO" id="GO:0061723">
    <property type="term" value="P:glycophagy"/>
    <property type="evidence" value="ECO:0007669"/>
    <property type="project" value="TreeGrafter"/>
</dbReference>
<dbReference type="Proteomes" id="UP000769157">
    <property type="component" value="Unassembled WGS sequence"/>
</dbReference>
<evidence type="ECO:0000256" key="1">
    <source>
        <dbReference type="ARBA" id="ARBA00004406"/>
    </source>
</evidence>
<dbReference type="OrthoDB" id="18982at2759"/>
<organism evidence="14 15">
    <name type="scientific">Ogataea philodendri</name>
    <dbReference type="NCBI Taxonomy" id="1378263"/>
    <lineage>
        <taxon>Eukaryota</taxon>
        <taxon>Fungi</taxon>
        <taxon>Dikarya</taxon>
        <taxon>Ascomycota</taxon>
        <taxon>Saccharomycotina</taxon>
        <taxon>Pichiomycetes</taxon>
        <taxon>Pichiales</taxon>
        <taxon>Pichiaceae</taxon>
        <taxon>Ogataea</taxon>
    </lineage>
</organism>
<comment type="catalytic activity">
    <reaction evidence="12">
        <text>a 1,2-diacyl-sn-glycero-3-phosphocholine(in) = a 1,2-diacyl-sn-glycero-3-phosphocholine(out)</text>
        <dbReference type="Rhea" id="RHEA:38571"/>
        <dbReference type="ChEBI" id="CHEBI:57643"/>
    </reaction>
</comment>
<comment type="catalytic activity">
    <reaction evidence="10">
        <text>a 1,2-diacyl-sn-glycero-3-phospho-L-serine(in) = a 1,2-diacyl-sn-glycero-3-phospho-L-serine(out)</text>
        <dbReference type="Rhea" id="RHEA:38663"/>
        <dbReference type="ChEBI" id="CHEBI:57262"/>
    </reaction>
</comment>
<evidence type="ECO:0000256" key="2">
    <source>
        <dbReference type="ARBA" id="ARBA00004623"/>
    </source>
</evidence>
<evidence type="ECO:0000256" key="13">
    <source>
        <dbReference type="SAM" id="MobiDB-lite"/>
    </source>
</evidence>
<dbReference type="GO" id="GO:0000422">
    <property type="term" value="P:autophagy of mitochondrion"/>
    <property type="evidence" value="ECO:0007669"/>
    <property type="project" value="TreeGrafter"/>
</dbReference>
<evidence type="ECO:0000256" key="11">
    <source>
        <dbReference type="ARBA" id="ARBA00024615"/>
    </source>
</evidence>
<keyword evidence="8" id="KW-0445">Lipid transport</keyword>
<comment type="subcellular location">
    <subcellularLocation>
        <location evidence="1">Endoplasmic reticulum membrane</location>
        <topology evidence="1">Peripheral membrane protein</topology>
    </subcellularLocation>
    <subcellularLocation>
        <location evidence="2">Preautophagosomal structure membrane</location>
        <topology evidence="2">Peripheral membrane protein</topology>
    </subcellularLocation>
</comment>
<dbReference type="Pfam" id="PF13329">
    <property type="entry name" value="ATG2_CAD"/>
    <property type="match status" value="1"/>
</dbReference>
<feature type="compositionally biased region" description="Basic and acidic residues" evidence="13">
    <location>
        <begin position="1744"/>
        <end position="1768"/>
    </location>
</feature>
<feature type="region of interest" description="Disordered" evidence="13">
    <location>
        <begin position="1535"/>
        <end position="1560"/>
    </location>
</feature>
<evidence type="ECO:0000313" key="15">
    <source>
        <dbReference type="Proteomes" id="UP000769157"/>
    </source>
</evidence>
<name>A0A9P8PGR8_9ASCO</name>
<dbReference type="GO" id="GO:0061908">
    <property type="term" value="C:phagophore"/>
    <property type="evidence" value="ECO:0007669"/>
    <property type="project" value="TreeGrafter"/>
</dbReference>
<evidence type="ECO:0000256" key="7">
    <source>
        <dbReference type="ARBA" id="ARBA00023006"/>
    </source>
</evidence>
<reference evidence="14" key="2">
    <citation type="submission" date="2021-01" db="EMBL/GenBank/DDBJ databases">
        <authorList>
            <person name="Schikora-Tamarit M.A."/>
        </authorList>
    </citation>
    <scope>NUCLEOTIDE SEQUENCE</scope>
    <source>
        <strain evidence="14">CBS6075</strain>
    </source>
</reference>
<evidence type="ECO:0000256" key="8">
    <source>
        <dbReference type="ARBA" id="ARBA00023055"/>
    </source>
</evidence>
<feature type="compositionally biased region" description="Acidic residues" evidence="13">
    <location>
        <begin position="218"/>
        <end position="238"/>
    </location>
</feature>
<dbReference type="GeneID" id="70232420"/>
<dbReference type="GO" id="GO:0032266">
    <property type="term" value="F:phosphatidylinositol-3-phosphate binding"/>
    <property type="evidence" value="ECO:0007669"/>
    <property type="project" value="TreeGrafter"/>
</dbReference>
<reference evidence="14" key="1">
    <citation type="journal article" date="2021" name="Open Biol.">
        <title>Shared evolutionary footprints suggest mitochondrial oxidative damage underlies multiple complex I losses in fungi.</title>
        <authorList>
            <person name="Schikora-Tamarit M.A."/>
            <person name="Marcet-Houben M."/>
            <person name="Nosek J."/>
            <person name="Gabaldon T."/>
        </authorList>
    </citation>
    <scope>NUCLEOTIDE SEQUENCE</scope>
    <source>
        <strain evidence="14">CBS6075</strain>
    </source>
</reference>
<dbReference type="GO" id="GO:0043495">
    <property type="term" value="F:protein-membrane adaptor activity"/>
    <property type="evidence" value="ECO:0007669"/>
    <property type="project" value="TreeGrafter"/>
</dbReference>
<keyword evidence="9" id="KW-0472">Membrane</keyword>
<gene>
    <name evidence="14" type="ORF">OGAPHI_000452</name>
</gene>
<accession>A0A9P8PGR8</accession>
<dbReference type="PANTHER" id="PTHR13190">
    <property type="entry name" value="AUTOPHAGY-RELATED 2, ISOFORM A"/>
    <property type="match status" value="1"/>
</dbReference>
<keyword evidence="15" id="KW-1185">Reference proteome</keyword>
<sequence length="1768" mass="196367">MPQNIQKRLLRYVLQQLSLFSEIDLPNLEVSLGTSSNINLRNLELDIDKFNVPGIYMRNGSIEQLSLSLTMSDGVNIDCTGIKLSLSPSVTGDKPSNSEQFSLAKSTADLANSMMFDDNVIDEDEKIDISTPEDHDNKPKDTKEYRMSNMVARAADMALAKLQVTVRDITITMISDSSVMEARIDKISFLTKDGTRYITVEGLQINCVKPSVYPGEGLDLESEENESPTETDDSDYDDYDDQMMQTSFMADNRDDIQKSLMESMMFNSNNASSVYMSATSHYLSAEQSKIDPPKPPQSVRIVNVDRMEMHFEGLQNIENIEVKIGVIKVAAAPIPECISSLLQSIKNLAKLSMVKPENEQKPEETQEPVTPTLINSFSIESIIVSLTSALTTNGEFAEQNSLRLVLDELNYEQKSPKFSLGTITKIKVIRQEDESLFHFDESRTSSVADLGFEVLNNDVQRTTVLCPKSANFTLDSQLVTTASRYYKLVIPLLEKLQSTSHPAHAYSLSRQARLSSRQVPPTVNDSELSVQTSSIHINLKFPDHSMLKATVLPVSYHSSSGKFETERVLLELVNSLQKDSYASSEYLLISGISSVTQSVDKVRFFDANSHQESWLPTKVKVKLESITSKFELPSLQQLVENINILSDLVTETINLPKTASRPKRVRMGNSLFMSNVKTITNSIEIGSITGTLSNIREGFGDMNGSLKDIMVNSLQDGSIHSSIMNVSIVRTHGELVEPFIVAANAEDKSLPMLFAKFKSSFDVHFRNCAFNYYGRWLILFDSVSKPSTSLTPDHNTSSADKGSKVKLEIHFTFSNLTIALVPVNLNSKIEVAIKKGIADLFVGADGNTRLQSSFSSISLFLIDDVANIRSDQESKAYRHWVDSTANRATWTLNSFFKSKGYVSVGSSATLFLNINFSTEESLEKTVETKPASKALIPLVDMKIHLDSLNVDLCADSSQCFLQTLKDLKQPVQFTFDEKYKPRTQEVDIFKDIDENCYQDEVLPGPEEPYSFEAIDDGKLEIVEDFYDKNALDDSGSVSGGRSTTLNKSATKSGQASNIYFEDDHFDRLGNDEKANRIIPMAISVSVSNVRIKLFDGYDWKETQTTIKNAIKRVEDKAREIPQPVEEDIGDLPESISPQNPDDLDEIEAESVSEMLYESIHVGLLAGQDPQTFYDNINKSINNRADIDSLNDRNTLSPSPSSTSSTNFNTSSRSATPAHNIDLGKTSNHRLRLKRSSYHKILVELDNVDVSILMLVNSDPNPSEDPVLFSENESTDDSEILSRIDVTVGSLNIIDNVPTSSWKMFAGYLREAGDKEVGASMLHLSIDTVRPVSSLAASEIVLSVNVLPLRLYVDQDTLDFLTRFGEFKDDRFVPPALDDEDIFIQKFKVNSVKVKLDYKPKKVDYAGIRSGHTAEFVNFFILDESEMILKKLVLYGVPGFPRLHKLLNDSWMPDIKRNQLGGVLSGLAPVKSIVKIGSGFRELFAVPIREYQKDGRVVRGVQQGAVSFAKITGGELLKFGVKLAAGTQTILESTEEALGGDGSSTRLPDYKKNRKNGRRRSSNEVVYAIAGDNSLAGHSSLNTVAYHRGSFDSYGDEEELLDEDPVLDQGSLQDDQQIQKTKFIIPSSFRSTGELNNVLESDSDLDDEYTWDSESESQKIVSLYSNQPENLNEGLQTAYTSFGKNLDTARRAIVSAGTRAARSGSAQVAAKEFAKATPIMMIRPIIGTTEAISRALQGGINVLDPEEKKRSEEKYKNTGAKPDEESRNV</sequence>
<evidence type="ECO:0000256" key="6">
    <source>
        <dbReference type="ARBA" id="ARBA00022824"/>
    </source>
</evidence>
<keyword evidence="6" id="KW-0256">Endoplasmic reticulum</keyword>
<evidence type="ECO:0000256" key="9">
    <source>
        <dbReference type="ARBA" id="ARBA00023136"/>
    </source>
</evidence>
<dbReference type="GO" id="GO:0006869">
    <property type="term" value="P:lipid transport"/>
    <property type="evidence" value="ECO:0007669"/>
    <property type="project" value="UniProtKB-KW"/>
</dbReference>
<dbReference type="GO" id="GO:0034045">
    <property type="term" value="C:phagophore assembly site membrane"/>
    <property type="evidence" value="ECO:0007669"/>
    <property type="project" value="UniProtKB-SubCell"/>
</dbReference>
<evidence type="ECO:0000256" key="5">
    <source>
        <dbReference type="ARBA" id="ARBA00022448"/>
    </source>
</evidence>
<evidence type="ECO:0000256" key="3">
    <source>
        <dbReference type="ARBA" id="ARBA00009714"/>
    </source>
</evidence>
<keyword evidence="7" id="KW-0072">Autophagy</keyword>
<evidence type="ECO:0000256" key="12">
    <source>
        <dbReference type="ARBA" id="ARBA00024631"/>
    </source>
</evidence>
<feature type="region of interest" description="Disordered" evidence="13">
    <location>
        <begin position="214"/>
        <end position="238"/>
    </location>
</feature>
<protein>
    <recommendedName>
        <fullName evidence="4">Autophagy-related protein 2</fullName>
    </recommendedName>
</protein>
<feature type="region of interest" description="Disordered" evidence="13">
    <location>
        <begin position="1743"/>
        <end position="1768"/>
    </location>
</feature>
<dbReference type="GO" id="GO:0061709">
    <property type="term" value="P:reticulophagy"/>
    <property type="evidence" value="ECO:0007669"/>
    <property type="project" value="TreeGrafter"/>
</dbReference>
<evidence type="ECO:0000256" key="10">
    <source>
        <dbReference type="ARBA" id="ARBA00024479"/>
    </source>
</evidence>
<feature type="region of interest" description="Disordered" evidence="13">
    <location>
        <begin position="1187"/>
        <end position="1222"/>
    </location>
</feature>
<dbReference type="GO" id="GO:0034727">
    <property type="term" value="P:piecemeal microautophagy of the nucleus"/>
    <property type="evidence" value="ECO:0007669"/>
    <property type="project" value="TreeGrafter"/>
</dbReference>
<dbReference type="GO" id="GO:0005789">
    <property type="term" value="C:endoplasmic reticulum membrane"/>
    <property type="evidence" value="ECO:0007669"/>
    <property type="project" value="UniProtKB-SubCell"/>
</dbReference>
<feature type="compositionally biased region" description="Low complexity" evidence="13">
    <location>
        <begin position="1193"/>
        <end position="1215"/>
    </location>
</feature>
<dbReference type="InterPro" id="IPR026849">
    <property type="entry name" value="ATG2"/>
</dbReference>
<dbReference type="RefSeq" id="XP_046064923.1">
    <property type="nucleotide sequence ID" value="XM_046205627.1"/>
</dbReference>
<dbReference type="EMBL" id="JAEUBE010000055">
    <property type="protein sequence ID" value="KAH3671747.1"/>
    <property type="molecule type" value="Genomic_DNA"/>
</dbReference>
<dbReference type="GO" id="GO:0000045">
    <property type="term" value="P:autophagosome assembly"/>
    <property type="evidence" value="ECO:0007669"/>
    <property type="project" value="TreeGrafter"/>
</dbReference>
<evidence type="ECO:0000256" key="4">
    <source>
        <dbReference type="ARBA" id="ARBA00018070"/>
    </source>
</evidence>
<dbReference type="PANTHER" id="PTHR13190:SF1">
    <property type="entry name" value="AUTOPHAGY-RELATED 2, ISOFORM A"/>
    <property type="match status" value="1"/>
</dbReference>
<comment type="similarity">
    <text evidence="3">Belongs to the ATG2 family.</text>
</comment>
<evidence type="ECO:0000313" key="14">
    <source>
        <dbReference type="EMBL" id="KAH3671747.1"/>
    </source>
</evidence>